<proteinExistence type="inferred from homology"/>
<dbReference type="GO" id="GO:0005634">
    <property type="term" value="C:nucleus"/>
    <property type="evidence" value="ECO:0007669"/>
    <property type="project" value="TreeGrafter"/>
</dbReference>
<accession>A0A183FXP4</accession>
<dbReference type="AlphaFoldDB" id="A0A183FXP4"/>
<reference evidence="8 9" key="1">
    <citation type="submission" date="2018-11" db="EMBL/GenBank/DDBJ databases">
        <authorList>
            <consortium name="Pathogen Informatics"/>
        </authorList>
    </citation>
    <scope>NUCLEOTIDE SEQUENCE [LARGE SCALE GENOMIC DNA]</scope>
</reference>
<dbReference type="OrthoDB" id="1937899at2759"/>
<dbReference type="PANTHER" id="PTHR12837:SF15">
    <property type="entry name" value="POLY(ADP-RIBOSE) GLYCOHYDROLASE"/>
    <property type="match status" value="1"/>
</dbReference>
<evidence type="ECO:0000256" key="4">
    <source>
        <dbReference type="PIRSR" id="PIRSR607724-1"/>
    </source>
</evidence>
<organism evidence="9 10">
    <name type="scientific">Heligmosomoides polygyrus</name>
    <name type="common">Parasitic roundworm</name>
    <dbReference type="NCBI Taxonomy" id="6339"/>
    <lineage>
        <taxon>Eukaryota</taxon>
        <taxon>Metazoa</taxon>
        <taxon>Ecdysozoa</taxon>
        <taxon>Nematoda</taxon>
        <taxon>Chromadorea</taxon>
        <taxon>Rhabditida</taxon>
        <taxon>Rhabditina</taxon>
        <taxon>Rhabditomorpha</taxon>
        <taxon>Strongyloidea</taxon>
        <taxon>Heligmosomidae</taxon>
        <taxon>Heligmosomoides</taxon>
    </lineage>
</organism>
<keyword evidence="3" id="KW-0378">Hydrolase</keyword>
<protein>
    <recommendedName>
        <fullName evidence="2">poly(ADP-ribose) glycohydrolase</fullName>
        <ecNumber evidence="2">3.2.1.143</ecNumber>
    </recommendedName>
</protein>
<dbReference type="GO" id="GO:0005975">
    <property type="term" value="P:carbohydrate metabolic process"/>
    <property type="evidence" value="ECO:0007669"/>
    <property type="project" value="InterPro"/>
</dbReference>
<accession>A0A3P7Z6A5</accession>
<reference evidence="10" key="2">
    <citation type="submission" date="2019-09" db="UniProtKB">
        <authorList>
            <consortium name="WormBaseParasite"/>
        </authorList>
    </citation>
    <scope>IDENTIFICATION</scope>
</reference>
<feature type="active site" evidence="4">
    <location>
        <position position="141"/>
    </location>
</feature>
<dbReference type="EMBL" id="UZAH01027875">
    <property type="protein sequence ID" value="VDO95791.1"/>
    <property type="molecule type" value="Genomic_DNA"/>
</dbReference>
<sequence>MCSQLMYYYRMFLSCKDNEEAVETCSVSVTTSLITLTLFSLFRKGNPLAHIKLRFILHYFSMVLKKMPTGCVSFWRESLQKEALPNWEHEENLRSKLWIQLPLLGVASNSSIEDSSGCLQVDFANEYIGGGVLCKGAVQEEIRFLICPEMIVSCLLCEKMDPLEVIRIVGAQRYSSYFGYGIHHHSEVYGKSDISNNNMYCSRVKCELVAMDATLFKYSFKNTQYSKENIDRELNKAYIGFMSRYPVASPVATGNWGCGVFGGDKELKSLIQMIAAARAGRDMIYYTFANPQFQKSMYNLHISHSIQEALEWSRSRSKYSRSFGVEQVSFQSLGLRRSSFLLPTILYFTHSETYKARFPTHGELLRCYFDRM</sequence>
<evidence type="ECO:0000313" key="10">
    <source>
        <dbReference type="WBParaSite" id="HPBE_0001334201-mRNA-1"/>
    </source>
</evidence>
<dbReference type="GO" id="GO:0004649">
    <property type="term" value="F:poly(ADP-ribose) glycohydrolase activity"/>
    <property type="evidence" value="ECO:0007669"/>
    <property type="project" value="UniProtKB-EC"/>
</dbReference>
<feature type="domain" description="PARG catalytic Macro" evidence="6">
    <location>
        <begin position="100"/>
        <end position="294"/>
    </location>
</feature>
<dbReference type="GO" id="GO:0006282">
    <property type="term" value="P:regulation of DNA repair"/>
    <property type="evidence" value="ECO:0007669"/>
    <property type="project" value="InterPro"/>
</dbReference>
<dbReference type="InterPro" id="IPR007724">
    <property type="entry name" value="Poly_GlycHdrlase"/>
</dbReference>
<dbReference type="PANTHER" id="PTHR12837">
    <property type="entry name" value="POLY ADP-RIBOSE GLYCOHYDROLASE"/>
    <property type="match status" value="1"/>
</dbReference>
<dbReference type="EC" id="3.2.1.143" evidence="2"/>
<dbReference type="InterPro" id="IPR046372">
    <property type="entry name" value="PARG_cat_C"/>
</dbReference>
<evidence type="ECO:0000313" key="9">
    <source>
        <dbReference type="Proteomes" id="UP000050761"/>
    </source>
</evidence>
<name>A0A183FXP4_HELPZ</name>
<evidence type="ECO:0000259" key="6">
    <source>
        <dbReference type="Pfam" id="PF05028"/>
    </source>
</evidence>
<feature type="domain" description="PARG helical" evidence="7">
    <location>
        <begin position="30"/>
        <end position="76"/>
    </location>
</feature>
<evidence type="ECO:0000256" key="3">
    <source>
        <dbReference type="ARBA" id="ARBA00022801"/>
    </source>
</evidence>
<dbReference type="InterPro" id="IPR048362">
    <property type="entry name" value="PARG_helical"/>
</dbReference>
<evidence type="ECO:0000256" key="5">
    <source>
        <dbReference type="PIRSR" id="PIRSR607724-2"/>
    </source>
</evidence>
<comment type="similarity">
    <text evidence="1">Belongs to the poly(ADP-ribose) glycohydrolase family.</text>
</comment>
<keyword evidence="9" id="KW-1185">Reference proteome</keyword>
<evidence type="ECO:0000256" key="2">
    <source>
        <dbReference type="ARBA" id="ARBA00012255"/>
    </source>
</evidence>
<feature type="binding site" evidence="5">
    <location>
        <position position="125"/>
    </location>
    <ligand>
        <name>substrate</name>
    </ligand>
</feature>
<feature type="active site" evidence="4">
    <location>
        <position position="122"/>
    </location>
</feature>
<dbReference type="GO" id="GO:0009225">
    <property type="term" value="P:nucleotide-sugar metabolic process"/>
    <property type="evidence" value="ECO:0007669"/>
    <property type="project" value="TreeGrafter"/>
</dbReference>
<feature type="active site" evidence="4">
    <location>
        <position position="140"/>
    </location>
</feature>
<dbReference type="GO" id="GO:1990966">
    <property type="term" value="P:ATP generation from poly-ADP-D-ribose"/>
    <property type="evidence" value="ECO:0007669"/>
    <property type="project" value="TreeGrafter"/>
</dbReference>
<evidence type="ECO:0000256" key="1">
    <source>
        <dbReference type="ARBA" id="ARBA00009545"/>
    </source>
</evidence>
<dbReference type="Pfam" id="PF05028">
    <property type="entry name" value="PARG_cat_C"/>
    <property type="match status" value="1"/>
</dbReference>
<feature type="binding site" evidence="5">
    <location>
        <position position="180"/>
    </location>
    <ligand>
        <name>substrate</name>
    </ligand>
</feature>
<evidence type="ECO:0000259" key="7">
    <source>
        <dbReference type="Pfam" id="PF20811"/>
    </source>
</evidence>
<dbReference type="Pfam" id="PF20811">
    <property type="entry name" value="PARG_cat_N"/>
    <property type="match status" value="1"/>
</dbReference>
<dbReference type="GO" id="GO:0005737">
    <property type="term" value="C:cytoplasm"/>
    <property type="evidence" value="ECO:0007669"/>
    <property type="project" value="TreeGrafter"/>
</dbReference>
<dbReference type="Proteomes" id="UP000050761">
    <property type="component" value="Unassembled WGS sequence"/>
</dbReference>
<evidence type="ECO:0000313" key="8">
    <source>
        <dbReference type="EMBL" id="VDO95791.1"/>
    </source>
</evidence>
<dbReference type="WBParaSite" id="HPBE_0001334201-mRNA-1">
    <property type="protein sequence ID" value="HPBE_0001334201-mRNA-1"/>
    <property type="gene ID" value="HPBE_0001334201"/>
</dbReference>
<gene>
    <name evidence="8" type="ORF">HPBE_LOCUS13343</name>
</gene>
<feature type="binding site" evidence="5">
    <location>
        <position position="139"/>
    </location>
    <ligand>
        <name>substrate</name>
    </ligand>
</feature>